<feature type="transmembrane region" description="Helical" evidence="6">
    <location>
        <begin position="163"/>
        <end position="183"/>
    </location>
</feature>
<gene>
    <name evidence="7" type="ORF">GMB86_11190</name>
</gene>
<feature type="transmembrane region" description="Helical" evidence="6">
    <location>
        <begin position="69"/>
        <end position="88"/>
    </location>
</feature>
<dbReference type="OrthoDB" id="2602718at2"/>
<reference evidence="7 8" key="1">
    <citation type="submission" date="2019-11" db="EMBL/GenBank/DDBJ databases">
        <title>Terrilactibacillus tamarindus sp. nov. BCM23-1 isolated from bark of Tamarindus indica.</title>
        <authorList>
            <person name="Kingkaew E."/>
            <person name="Tanasupawat S."/>
        </authorList>
    </citation>
    <scope>NUCLEOTIDE SEQUENCE [LARGE SCALE GENOMIC DNA]</scope>
    <source>
        <strain evidence="7 8">BCM23-1</strain>
    </source>
</reference>
<dbReference type="Proteomes" id="UP000440978">
    <property type="component" value="Unassembled WGS sequence"/>
</dbReference>
<feature type="transmembrane region" description="Helical" evidence="6">
    <location>
        <begin position="94"/>
        <end position="117"/>
    </location>
</feature>
<dbReference type="EMBL" id="WNHB01000017">
    <property type="protein sequence ID" value="MTT32572.1"/>
    <property type="molecule type" value="Genomic_DNA"/>
</dbReference>
<comment type="subcellular location">
    <subcellularLocation>
        <location evidence="1">Cell membrane</location>
        <topology evidence="1">Multi-pass membrane protein</topology>
    </subcellularLocation>
</comment>
<accession>A0A6N8CQY0</accession>
<name>A0A6N8CQY0_9BACI</name>
<keyword evidence="5 6" id="KW-0472">Membrane</keyword>
<evidence type="ECO:0000256" key="6">
    <source>
        <dbReference type="SAM" id="Phobius"/>
    </source>
</evidence>
<sequence>MIKFFIMLIGSLLVAVGINACIVPYHLLDGGIIGVGLIIKYTFGINAGLTIIIFNFPIYFFAWRYYRSYFYDSIYGFLMTSILIDVLAPISNYITFSLATSAVLGGIMIGLGTGLMLRYKICTEGIDLLAQFISLKTSLNIGLLIFFMDLNILLLGNRLIGGNLFYSIVAITFVGIGTTLSTLSQKELA</sequence>
<dbReference type="GO" id="GO:0005886">
    <property type="term" value="C:plasma membrane"/>
    <property type="evidence" value="ECO:0007669"/>
    <property type="project" value="UniProtKB-SubCell"/>
</dbReference>
<evidence type="ECO:0000256" key="4">
    <source>
        <dbReference type="ARBA" id="ARBA00022989"/>
    </source>
</evidence>
<evidence type="ECO:0000256" key="5">
    <source>
        <dbReference type="ARBA" id="ARBA00023136"/>
    </source>
</evidence>
<feature type="transmembrane region" description="Helical" evidence="6">
    <location>
        <begin position="44"/>
        <end position="62"/>
    </location>
</feature>
<keyword evidence="3 6" id="KW-0812">Transmembrane</keyword>
<evidence type="ECO:0008006" key="9">
    <source>
        <dbReference type="Google" id="ProtNLM"/>
    </source>
</evidence>
<dbReference type="InterPro" id="IPR003740">
    <property type="entry name" value="YitT"/>
</dbReference>
<organism evidence="7 8">
    <name type="scientific">Terrilactibacillus tamarindi</name>
    <dbReference type="NCBI Taxonomy" id="2599694"/>
    <lineage>
        <taxon>Bacteria</taxon>
        <taxon>Bacillati</taxon>
        <taxon>Bacillota</taxon>
        <taxon>Bacilli</taxon>
        <taxon>Bacillales</taxon>
        <taxon>Bacillaceae</taxon>
        <taxon>Terrilactibacillus</taxon>
    </lineage>
</organism>
<proteinExistence type="predicted"/>
<keyword evidence="4 6" id="KW-1133">Transmembrane helix</keyword>
<comment type="caution">
    <text evidence="7">The sequence shown here is derived from an EMBL/GenBank/DDBJ whole genome shotgun (WGS) entry which is preliminary data.</text>
</comment>
<dbReference type="PANTHER" id="PTHR33545">
    <property type="entry name" value="UPF0750 MEMBRANE PROTEIN YITT-RELATED"/>
    <property type="match status" value="1"/>
</dbReference>
<evidence type="ECO:0000256" key="3">
    <source>
        <dbReference type="ARBA" id="ARBA00022692"/>
    </source>
</evidence>
<dbReference type="AlphaFoldDB" id="A0A6N8CQY0"/>
<dbReference type="RefSeq" id="WP_155219902.1">
    <property type="nucleotide sequence ID" value="NZ_WNHB01000017.1"/>
</dbReference>
<dbReference type="PANTHER" id="PTHR33545:SF5">
    <property type="entry name" value="UPF0750 MEMBRANE PROTEIN YITT"/>
    <property type="match status" value="1"/>
</dbReference>
<evidence type="ECO:0000256" key="2">
    <source>
        <dbReference type="ARBA" id="ARBA00022475"/>
    </source>
</evidence>
<evidence type="ECO:0000313" key="7">
    <source>
        <dbReference type="EMBL" id="MTT32572.1"/>
    </source>
</evidence>
<dbReference type="InterPro" id="IPR051461">
    <property type="entry name" value="UPF0750_membrane"/>
</dbReference>
<protein>
    <recommendedName>
        <fullName evidence="9">YitT family protein</fullName>
    </recommendedName>
</protein>
<evidence type="ECO:0000313" key="8">
    <source>
        <dbReference type="Proteomes" id="UP000440978"/>
    </source>
</evidence>
<keyword evidence="8" id="KW-1185">Reference proteome</keyword>
<keyword evidence="2" id="KW-1003">Cell membrane</keyword>
<dbReference type="Pfam" id="PF02588">
    <property type="entry name" value="YitT_membrane"/>
    <property type="match status" value="1"/>
</dbReference>
<evidence type="ECO:0000256" key="1">
    <source>
        <dbReference type="ARBA" id="ARBA00004651"/>
    </source>
</evidence>